<dbReference type="Proteomes" id="UP000266861">
    <property type="component" value="Unassembled WGS sequence"/>
</dbReference>
<comment type="caution">
    <text evidence="1">The sequence shown here is derived from an EMBL/GenBank/DDBJ whole genome shotgun (WGS) entry which is preliminary data.</text>
</comment>
<dbReference type="AlphaFoldDB" id="A0A397JLK5"/>
<sequence>MIEEQELGGLREYLQEFEIEQEENNEESIVENNIMDILALRSKKFKGDGTQDPMIQQMNGTTKYILKPMETEMTNGQLGQ</sequence>
<evidence type="ECO:0000313" key="1">
    <source>
        <dbReference type="EMBL" id="RHZ86064.1"/>
    </source>
</evidence>
<evidence type="ECO:0000313" key="2">
    <source>
        <dbReference type="Proteomes" id="UP000266861"/>
    </source>
</evidence>
<name>A0A397JLK5_9GLOM</name>
<accession>A0A397JLK5</accession>
<dbReference type="EMBL" id="PQFF01000052">
    <property type="protein sequence ID" value="RHZ86064.1"/>
    <property type="molecule type" value="Genomic_DNA"/>
</dbReference>
<proteinExistence type="predicted"/>
<keyword evidence="2" id="KW-1185">Reference proteome</keyword>
<protein>
    <submittedName>
        <fullName evidence="1">Uncharacterized protein</fullName>
    </submittedName>
</protein>
<reference evidence="1 2" key="1">
    <citation type="submission" date="2018-08" db="EMBL/GenBank/DDBJ databases">
        <title>Genome and evolution of the arbuscular mycorrhizal fungus Diversispora epigaea (formerly Glomus versiforme) and its bacterial endosymbionts.</title>
        <authorList>
            <person name="Sun X."/>
            <person name="Fei Z."/>
            <person name="Harrison M."/>
        </authorList>
    </citation>
    <scope>NUCLEOTIDE SEQUENCE [LARGE SCALE GENOMIC DNA]</scope>
    <source>
        <strain evidence="1 2">IT104</strain>
    </source>
</reference>
<organism evidence="1 2">
    <name type="scientific">Diversispora epigaea</name>
    <dbReference type="NCBI Taxonomy" id="1348612"/>
    <lineage>
        <taxon>Eukaryota</taxon>
        <taxon>Fungi</taxon>
        <taxon>Fungi incertae sedis</taxon>
        <taxon>Mucoromycota</taxon>
        <taxon>Glomeromycotina</taxon>
        <taxon>Glomeromycetes</taxon>
        <taxon>Diversisporales</taxon>
        <taxon>Diversisporaceae</taxon>
        <taxon>Diversispora</taxon>
    </lineage>
</organism>
<gene>
    <name evidence="1" type="ORF">Glove_55g33</name>
</gene>